<evidence type="ECO:0000313" key="2">
    <source>
        <dbReference type="EMBL" id="SEQ17952.1"/>
    </source>
</evidence>
<dbReference type="InterPro" id="IPR036264">
    <property type="entry name" value="Bact_exopeptidase_dim_dom"/>
</dbReference>
<evidence type="ECO:0000313" key="3">
    <source>
        <dbReference type="Proteomes" id="UP000198833"/>
    </source>
</evidence>
<dbReference type="Pfam" id="PF01546">
    <property type="entry name" value="Peptidase_M20"/>
    <property type="match status" value="1"/>
</dbReference>
<dbReference type="Pfam" id="PF07687">
    <property type="entry name" value="M20_dimer"/>
    <property type="match status" value="1"/>
</dbReference>
<feature type="domain" description="Peptidase M20 dimerisation" evidence="1">
    <location>
        <begin position="171"/>
        <end position="278"/>
    </location>
</feature>
<dbReference type="STRING" id="89093.SAMN04488558_10632"/>
<dbReference type="RefSeq" id="WP_159428864.1">
    <property type="nucleotide sequence ID" value="NZ_FOEN01000006.1"/>
</dbReference>
<dbReference type="Gene3D" id="3.40.630.10">
    <property type="entry name" value="Zn peptidases"/>
    <property type="match status" value="1"/>
</dbReference>
<dbReference type="PANTHER" id="PTHR11014">
    <property type="entry name" value="PEPTIDASE M20 FAMILY MEMBER"/>
    <property type="match status" value="1"/>
</dbReference>
<accession>A0A1H9DX95</accession>
<dbReference type="OrthoDB" id="9776731at2"/>
<sequence length="381" mass="42670">MEQLNIGLEELDQLKQLHQTLRKHPELSEHEQETREILKDFIQTHCSNLEIVDQGRWFYVWKAGSPGKQTIAFRADHDAISNTQGQVFHGCGHDGHSTILAGLAWQLDSMDLSTNVMLIFQHAEENGVGAREIVPRMQEIGVDYVYGLHNFPGFAQNQIIGKSGTFMCASTGMEIRFQGQQTHAGQPEKGINPAFALAELCLKLKDLGKFPGFGPQKALGHTFDSLVMATIISLELGQKGMYGIAAGSGQLQLTLRASKYSDLKELTNLLEEEVNRLATEEHLSAAIRYLDQFPDTSNPVEEVERLERLAKANGLAYHQLEQAFRPSEDFGWYLMNFPGTFFGLGSGDEHPDLHDDRYEFPDEIIASGIRIFRALLMDHQG</sequence>
<dbReference type="InterPro" id="IPR011650">
    <property type="entry name" value="Peptidase_M20_dimer"/>
</dbReference>
<dbReference type="Proteomes" id="UP000198833">
    <property type="component" value="Unassembled WGS sequence"/>
</dbReference>
<dbReference type="GO" id="GO:0016787">
    <property type="term" value="F:hydrolase activity"/>
    <property type="evidence" value="ECO:0007669"/>
    <property type="project" value="UniProtKB-KW"/>
</dbReference>
<dbReference type="Gene3D" id="3.30.70.360">
    <property type="match status" value="1"/>
</dbReference>
<dbReference type="InterPro" id="IPR002933">
    <property type="entry name" value="Peptidase_M20"/>
</dbReference>
<gene>
    <name evidence="2" type="ORF">SAMN04488558_10632</name>
</gene>
<keyword evidence="2" id="KW-0378">Hydrolase</keyword>
<dbReference type="SUPFAM" id="SSF53187">
    <property type="entry name" value="Zn-dependent exopeptidases"/>
    <property type="match status" value="1"/>
</dbReference>
<dbReference type="PANTHER" id="PTHR11014:SF169">
    <property type="entry name" value="CLAN MH, FAMILY M20, PEPTIDASE T-LIKE METALLOPEPTIDASE"/>
    <property type="match status" value="1"/>
</dbReference>
<dbReference type="SUPFAM" id="SSF55031">
    <property type="entry name" value="Bacterial exopeptidase dimerisation domain"/>
    <property type="match status" value="1"/>
</dbReference>
<keyword evidence="3" id="KW-1185">Reference proteome</keyword>
<dbReference type="EMBL" id="FOEN01000006">
    <property type="protein sequence ID" value="SEQ17952.1"/>
    <property type="molecule type" value="Genomic_DNA"/>
</dbReference>
<protein>
    <submittedName>
        <fullName evidence="2">Amidohydrolase</fullName>
    </submittedName>
</protein>
<proteinExistence type="predicted"/>
<dbReference type="AlphaFoldDB" id="A0A1H9DX95"/>
<name>A0A1H9DX95_9LACT</name>
<dbReference type="InterPro" id="IPR017439">
    <property type="entry name" value="Amidohydrolase"/>
</dbReference>
<reference evidence="2 3" key="1">
    <citation type="submission" date="2016-10" db="EMBL/GenBank/DDBJ databases">
        <authorList>
            <person name="de Groot N.N."/>
        </authorList>
    </citation>
    <scope>NUCLEOTIDE SEQUENCE [LARGE SCALE GENOMIC DNA]</scope>
    <source>
        <strain evidence="2 3">DSM 15695</strain>
    </source>
</reference>
<organism evidence="2 3">
    <name type="scientific">Ignavigranum ruoffiae</name>
    <dbReference type="NCBI Taxonomy" id="89093"/>
    <lineage>
        <taxon>Bacteria</taxon>
        <taxon>Bacillati</taxon>
        <taxon>Bacillota</taxon>
        <taxon>Bacilli</taxon>
        <taxon>Lactobacillales</taxon>
        <taxon>Aerococcaceae</taxon>
        <taxon>Ignavigranum</taxon>
    </lineage>
</organism>
<evidence type="ECO:0000259" key="1">
    <source>
        <dbReference type="Pfam" id="PF07687"/>
    </source>
</evidence>